<evidence type="ECO:0000256" key="1">
    <source>
        <dbReference type="ARBA" id="ARBA00004651"/>
    </source>
</evidence>
<keyword evidence="4 8" id="KW-0812">Transmembrane</keyword>
<evidence type="ECO:0000256" key="4">
    <source>
        <dbReference type="ARBA" id="ARBA00022692"/>
    </source>
</evidence>
<dbReference type="InterPro" id="IPR010432">
    <property type="entry name" value="RDD"/>
</dbReference>
<name>A0ABM8FVQ9_9MICO</name>
<evidence type="ECO:0000256" key="5">
    <source>
        <dbReference type="ARBA" id="ARBA00022989"/>
    </source>
</evidence>
<evidence type="ECO:0000256" key="6">
    <source>
        <dbReference type="ARBA" id="ARBA00023136"/>
    </source>
</evidence>
<sequence length="456" mass="47299">MTMLTFGEVAPIKRRAFAYLIDAAIGFAISAIVPMIIMMLVATASGSLLAALVVAGPLFGILGLAWFVVYTVMQGGRGSIGMRAMGVCLADATTGGRLGFGRALLRNVIWGLAASIVVGYFSVLFDGSGLFQGWHDKVGGAVMLDGRPESARNMPPLLDTTQPPLVPSGIRSRSAAPGVAAPGFPGADSQTPPQPPAPQTSMPGFAQPRSGVPVPAAPVPTQSAEAEPALAAPEVASAAAPDAVAPADEEFAEHTVLTPRIGRDVPEGGGLPDDPLISFVPGVTQEPSGRQPEPVQPQPVQPQPVQLQPVQSIPAPGAPAAAGPEPSLVHRGEDETEDEDIESTRISVPGHRLVFTWDDGQRSTVSGRTVFGRNPEEGDGAVNVAVRDETRSLSKTHFEAGADARGGWVMDRQSTNGTTVVREGVRIACPPGQRVPVRLGDALEIGDRIVTIGGYV</sequence>
<gene>
    <name evidence="10" type="ORF">GCM10025863_22190</name>
</gene>
<feature type="domain" description="FHA" evidence="9">
    <location>
        <begin position="369"/>
        <end position="420"/>
    </location>
</feature>
<evidence type="ECO:0000256" key="7">
    <source>
        <dbReference type="SAM" id="MobiDB-lite"/>
    </source>
</evidence>
<dbReference type="InterPro" id="IPR051791">
    <property type="entry name" value="Pra-immunoreactive"/>
</dbReference>
<dbReference type="PROSITE" id="PS50006">
    <property type="entry name" value="FHA_DOMAIN"/>
    <property type="match status" value="1"/>
</dbReference>
<keyword evidence="6 8" id="KW-0472">Membrane</keyword>
<dbReference type="PANTHER" id="PTHR36115">
    <property type="entry name" value="PROLINE-RICH ANTIGEN HOMOLOG-RELATED"/>
    <property type="match status" value="1"/>
</dbReference>
<organism evidence="10 11">
    <name type="scientific">Microbacterium suwonense</name>
    <dbReference type="NCBI Taxonomy" id="683047"/>
    <lineage>
        <taxon>Bacteria</taxon>
        <taxon>Bacillati</taxon>
        <taxon>Actinomycetota</taxon>
        <taxon>Actinomycetes</taxon>
        <taxon>Micrococcales</taxon>
        <taxon>Microbacteriaceae</taxon>
        <taxon>Microbacterium</taxon>
    </lineage>
</organism>
<evidence type="ECO:0000313" key="10">
    <source>
        <dbReference type="EMBL" id="BDZ39605.1"/>
    </source>
</evidence>
<feature type="transmembrane region" description="Helical" evidence="8">
    <location>
        <begin position="107"/>
        <end position="125"/>
    </location>
</feature>
<accession>A0ABM8FVQ9</accession>
<keyword evidence="5 8" id="KW-1133">Transmembrane helix</keyword>
<keyword evidence="2" id="KW-1003">Cell membrane</keyword>
<evidence type="ECO:0000256" key="2">
    <source>
        <dbReference type="ARBA" id="ARBA00022475"/>
    </source>
</evidence>
<dbReference type="SUPFAM" id="SSF49879">
    <property type="entry name" value="SMAD/FHA domain"/>
    <property type="match status" value="1"/>
</dbReference>
<dbReference type="Gene3D" id="2.60.200.20">
    <property type="match status" value="1"/>
</dbReference>
<comment type="subcellular location">
    <subcellularLocation>
        <location evidence="1">Cell membrane</location>
        <topology evidence="1">Multi-pass membrane protein</topology>
    </subcellularLocation>
</comment>
<dbReference type="InterPro" id="IPR008984">
    <property type="entry name" value="SMAD_FHA_dom_sf"/>
</dbReference>
<evidence type="ECO:0000259" key="9">
    <source>
        <dbReference type="PROSITE" id="PS50006"/>
    </source>
</evidence>
<dbReference type="Proteomes" id="UP001321543">
    <property type="component" value="Chromosome"/>
</dbReference>
<feature type="region of interest" description="Disordered" evidence="7">
    <location>
        <begin position="261"/>
        <end position="346"/>
    </location>
</feature>
<feature type="transmembrane region" description="Helical" evidence="8">
    <location>
        <begin position="48"/>
        <end position="73"/>
    </location>
</feature>
<protein>
    <recommendedName>
        <fullName evidence="9">FHA domain-containing protein</fullName>
    </recommendedName>
</protein>
<keyword evidence="3" id="KW-0597">Phosphoprotein</keyword>
<feature type="transmembrane region" description="Helical" evidence="8">
    <location>
        <begin position="20"/>
        <end position="42"/>
    </location>
</feature>
<dbReference type="InterPro" id="IPR000253">
    <property type="entry name" value="FHA_dom"/>
</dbReference>
<dbReference type="EMBL" id="AP027728">
    <property type="protein sequence ID" value="BDZ39605.1"/>
    <property type="molecule type" value="Genomic_DNA"/>
</dbReference>
<feature type="compositionally biased region" description="Low complexity" evidence="7">
    <location>
        <begin position="303"/>
        <end position="326"/>
    </location>
</feature>
<proteinExistence type="predicted"/>
<evidence type="ECO:0000256" key="3">
    <source>
        <dbReference type="ARBA" id="ARBA00022553"/>
    </source>
</evidence>
<evidence type="ECO:0000256" key="8">
    <source>
        <dbReference type="SAM" id="Phobius"/>
    </source>
</evidence>
<feature type="compositionally biased region" description="Low complexity" evidence="7">
    <location>
        <begin position="175"/>
        <end position="191"/>
    </location>
</feature>
<reference evidence="11" key="1">
    <citation type="journal article" date="2019" name="Int. J. Syst. Evol. Microbiol.">
        <title>The Global Catalogue of Microorganisms (GCM) 10K type strain sequencing project: providing services to taxonomists for standard genome sequencing and annotation.</title>
        <authorList>
            <consortium name="The Broad Institute Genomics Platform"/>
            <consortium name="The Broad Institute Genome Sequencing Center for Infectious Disease"/>
            <person name="Wu L."/>
            <person name="Ma J."/>
        </authorList>
    </citation>
    <scope>NUCLEOTIDE SEQUENCE [LARGE SCALE GENOMIC DNA]</scope>
    <source>
        <strain evidence="11">NBRC 106310</strain>
    </source>
</reference>
<keyword evidence="11" id="KW-1185">Reference proteome</keyword>
<evidence type="ECO:0000313" key="11">
    <source>
        <dbReference type="Proteomes" id="UP001321543"/>
    </source>
</evidence>
<feature type="region of interest" description="Disordered" evidence="7">
    <location>
        <begin position="150"/>
        <end position="246"/>
    </location>
</feature>
<dbReference type="Pfam" id="PF06271">
    <property type="entry name" value="RDD"/>
    <property type="match status" value="1"/>
</dbReference>
<dbReference type="CDD" id="cd00060">
    <property type="entry name" value="FHA"/>
    <property type="match status" value="1"/>
</dbReference>
<feature type="compositionally biased region" description="Low complexity" evidence="7">
    <location>
        <begin position="223"/>
        <end position="246"/>
    </location>
</feature>
<dbReference type="RefSeq" id="WP_286299854.1">
    <property type="nucleotide sequence ID" value="NZ_AP027728.1"/>
</dbReference>